<keyword evidence="1" id="KW-0472">Membrane</keyword>
<keyword evidence="1" id="KW-1133">Transmembrane helix</keyword>
<proteinExistence type="predicted"/>
<evidence type="ECO:0000256" key="1">
    <source>
        <dbReference type="SAM" id="Phobius"/>
    </source>
</evidence>
<feature type="transmembrane region" description="Helical" evidence="1">
    <location>
        <begin position="61"/>
        <end position="80"/>
    </location>
</feature>
<protein>
    <submittedName>
        <fullName evidence="2">Uncharacterized protein</fullName>
    </submittedName>
</protein>
<organism evidence="2">
    <name type="scientific">Glycine soja</name>
    <name type="common">Wild soybean</name>
    <dbReference type="NCBI Taxonomy" id="3848"/>
    <lineage>
        <taxon>Eukaryota</taxon>
        <taxon>Viridiplantae</taxon>
        <taxon>Streptophyta</taxon>
        <taxon>Embryophyta</taxon>
        <taxon>Tracheophyta</taxon>
        <taxon>Spermatophyta</taxon>
        <taxon>Magnoliopsida</taxon>
        <taxon>eudicotyledons</taxon>
        <taxon>Gunneridae</taxon>
        <taxon>Pentapetalae</taxon>
        <taxon>rosids</taxon>
        <taxon>fabids</taxon>
        <taxon>Fabales</taxon>
        <taxon>Fabaceae</taxon>
        <taxon>Papilionoideae</taxon>
        <taxon>50 kb inversion clade</taxon>
        <taxon>NPAAA clade</taxon>
        <taxon>indigoferoid/millettioid clade</taxon>
        <taxon>Phaseoleae</taxon>
        <taxon>Glycine</taxon>
        <taxon>Glycine subgen. Soja</taxon>
    </lineage>
</organism>
<dbReference type="PANTHER" id="PTHR33116">
    <property type="entry name" value="REVERSE TRANSCRIPTASE ZINC-BINDING DOMAIN-CONTAINING PROTEIN-RELATED-RELATED"/>
    <property type="match status" value="1"/>
</dbReference>
<feature type="non-terminal residue" evidence="2">
    <location>
        <position position="82"/>
    </location>
</feature>
<name>A0A0B2QX25_GLYSO</name>
<dbReference type="EMBL" id="KN655671">
    <property type="protein sequence ID" value="KHN24182.1"/>
    <property type="molecule type" value="Genomic_DNA"/>
</dbReference>
<dbReference type="AlphaFoldDB" id="A0A0B2QX25"/>
<sequence length="82" mass="9642">WCKEAAELLNCKILHIPFTYLGIPIGANPRRSELWNPIVRKFERKLAKWKQRHLSFGGRMALIKSILTSIPIYFLSFFRVPN</sequence>
<gene>
    <name evidence="2" type="ORF">glysoja_041999</name>
</gene>
<keyword evidence="1" id="KW-0812">Transmembrane</keyword>
<dbReference type="Proteomes" id="UP000053555">
    <property type="component" value="Unassembled WGS sequence"/>
</dbReference>
<feature type="non-terminal residue" evidence="2">
    <location>
        <position position="1"/>
    </location>
</feature>
<dbReference type="PANTHER" id="PTHR33116:SF78">
    <property type="entry name" value="OS12G0587133 PROTEIN"/>
    <property type="match status" value="1"/>
</dbReference>
<reference evidence="2" key="1">
    <citation type="submission" date="2014-07" db="EMBL/GenBank/DDBJ databases">
        <title>Identification of a novel salt tolerance gene in wild soybean by whole-genome sequencing.</title>
        <authorList>
            <person name="Lam H.-M."/>
            <person name="Qi X."/>
            <person name="Li M.-W."/>
            <person name="Liu X."/>
            <person name="Xie M."/>
            <person name="Ni M."/>
            <person name="Xu X."/>
        </authorList>
    </citation>
    <scope>NUCLEOTIDE SEQUENCE [LARGE SCALE GENOMIC DNA]</scope>
    <source>
        <tissue evidence="2">Root</tissue>
    </source>
</reference>
<accession>A0A0B2QX25</accession>
<evidence type="ECO:0000313" key="2">
    <source>
        <dbReference type="EMBL" id="KHN24182.1"/>
    </source>
</evidence>